<evidence type="ECO:0000256" key="1">
    <source>
        <dbReference type="SAM" id="MobiDB-lite"/>
    </source>
</evidence>
<proteinExistence type="predicted"/>
<name>A0A8J4F9U9_9CHLO</name>
<keyword evidence="3" id="KW-1185">Reference proteome</keyword>
<dbReference type="Proteomes" id="UP000747399">
    <property type="component" value="Unassembled WGS sequence"/>
</dbReference>
<gene>
    <name evidence="2" type="ORF">Vafri_19877</name>
</gene>
<organism evidence="2 3">
    <name type="scientific">Volvox africanus</name>
    <dbReference type="NCBI Taxonomy" id="51714"/>
    <lineage>
        <taxon>Eukaryota</taxon>
        <taxon>Viridiplantae</taxon>
        <taxon>Chlorophyta</taxon>
        <taxon>core chlorophytes</taxon>
        <taxon>Chlorophyceae</taxon>
        <taxon>CS clade</taxon>
        <taxon>Chlamydomonadales</taxon>
        <taxon>Volvocaceae</taxon>
        <taxon>Volvox</taxon>
    </lineage>
</organism>
<reference evidence="2" key="1">
    <citation type="journal article" date="2021" name="Proc. Natl. Acad. Sci. U.S.A.">
        <title>Three genomes in the algal genus Volvox reveal the fate of a haploid sex-determining region after a transition to homothallism.</title>
        <authorList>
            <person name="Yamamoto K."/>
            <person name="Hamaji T."/>
            <person name="Kawai-Toyooka H."/>
            <person name="Matsuzaki R."/>
            <person name="Takahashi F."/>
            <person name="Nishimura Y."/>
            <person name="Kawachi M."/>
            <person name="Noguchi H."/>
            <person name="Minakuchi Y."/>
            <person name="Umen J.G."/>
            <person name="Toyoda A."/>
            <person name="Nozaki H."/>
        </authorList>
    </citation>
    <scope>NUCLEOTIDE SEQUENCE</scope>
    <source>
        <strain evidence="2">NIES-3780</strain>
    </source>
</reference>
<feature type="compositionally biased region" description="Basic and acidic residues" evidence="1">
    <location>
        <begin position="318"/>
        <end position="330"/>
    </location>
</feature>
<feature type="non-terminal residue" evidence="2">
    <location>
        <position position="1"/>
    </location>
</feature>
<protein>
    <submittedName>
        <fullName evidence="2">Uncharacterized protein</fullName>
    </submittedName>
</protein>
<comment type="caution">
    <text evidence="2">The sequence shown here is derived from an EMBL/GenBank/DDBJ whole genome shotgun (WGS) entry which is preliminary data.</text>
</comment>
<dbReference type="EMBL" id="BNCO01000083">
    <property type="protein sequence ID" value="GIL66270.1"/>
    <property type="molecule type" value="Genomic_DNA"/>
</dbReference>
<dbReference type="AlphaFoldDB" id="A0A8J4F9U9"/>
<sequence length="330" mass="35525">IVEQAEDGRTRGAGYTVQEALAIADVHLTFTKWKASFPCHKKPSIALQVKKFHQLAGVYDCLADRTEELWNKKKNMVAAFKAVYDEAHRTGASGVLYWDLEDEEEQETCWRRFNGKVTLDFTKQVYEKFFPELSNRPAVTATAGGAVDLAADHEDDRSNNAGAGGKGVGGVVGVGVLPEGSHSGRIKMSGKPGGTGMAMLEVLTKLADRKDNPLQTISASMGELSNGIKAITRMAASFEEENKHKAKVSAAKEQHLHAQTVREKIEAIKVLREMGGISMEMAQQACAELTVSLLSAGKAVLTGQNAVEEQQAGGHQAGGREEAGQRSGDD</sequence>
<feature type="region of interest" description="Disordered" evidence="1">
    <location>
        <begin position="306"/>
        <end position="330"/>
    </location>
</feature>
<accession>A0A8J4F9U9</accession>
<evidence type="ECO:0000313" key="3">
    <source>
        <dbReference type="Proteomes" id="UP000747399"/>
    </source>
</evidence>
<evidence type="ECO:0000313" key="2">
    <source>
        <dbReference type="EMBL" id="GIL66270.1"/>
    </source>
</evidence>